<dbReference type="InterPro" id="IPR036388">
    <property type="entry name" value="WH-like_DNA-bd_sf"/>
</dbReference>
<evidence type="ECO:0000256" key="2">
    <source>
        <dbReference type="ARBA" id="ARBA00023015"/>
    </source>
</evidence>
<dbReference type="InterPro" id="IPR005119">
    <property type="entry name" value="LysR_subst-bd"/>
</dbReference>
<keyword evidence="4" id="KW-0804">Transcription</keyword>
<reference evidence="7 9" key="2">
    <citation type="submission" date="2018-10" db="EMBL/GenBank/DDBJ databases">
        <title>New species genome.</title>
        <authorList>
            <person name="Li Y."/>
        </authorList>
    </citation>
    <scope>NUCLEOTIDE SEQUENCE [LARGE SCALE GENOMIC DNA]</scope>
    <source>
        <strain evidence="7 9">L6_4B</strain>
    </source>
</reference>
<dbReference type="Pfam" id="PF00126">
    <property type="entry name" value="HTH_1"/>
    <property type="match status" value="1"/>
</dbReference>
<dbReference type="CDD" id="cd08422">
    <property type="entry name" value="PBP2_CrgA_like"/>
    <property type="match status" value="1"/>
</dbReference>
<dbReference type="PANTHER" id="PTHR30537">
    <property type="entry name" value="HTH-TYPE TRANSCRIPTIONAL REGULATOR"/>
    <property type="match status" value="1"/>
</dbReference>
<dbReference type="Proteomes" id="UP000250186">
    <property type="component" value="Unassembled WGS sequence"/>
</dbReference>
<evidence type="ECO:0000256" key="3">
    <source>
        <dbReference type="ARBA" id="ARBA00023125"/>
    </source>
</evidence>
<proteinExistence type="inferred from homology"/>
<dbReference type="InterPro" id="IPR058163">
    <property type="entry name" value="LysR-type_TF_proteobact-type"/>
</dbReference>
<evidence type="ECO:0000256" key="4">
    <source>
        <dbReference type="ARBA" id="ARBA00023163"/>
    </source>
</evidence>
<comment type="similarity">
    <text evidence="1">Belongs to the LysR transcriptional regulatory family.</text>
</comment>
<dbReference type="FunFam" id="1.10.10.10:FF:000001">
    <property type="entry name" value="LysR family transcriptional regulator"/>
    <property type="match status" value="1"/>
</dbReference>
<dbReference type="GO" id="GO:0043565">
    <property type="term" value="F:sequence-specific DNA binding"/>
    <property type="evidence" value="ECO:0007669"/>
    <property type="project" value="TreeGrafter"/>
</dbReference>
<accession>A0A3N0UTM8</accession>
<reference evidence="6 8" key="1">
    <citation type="submission" date="2016-02" db="EMBL/GenBank/DDBJ databases">
        <title>Species-wide whole genome sequencing reveals diversity, host range in Lonsdalea quercina.</title>
        <authorList>
            <person name="Li Y."/>
        </authorList>
    </citation>
    <scope>NUCLEOTIDE SEQUENCE [LARGE SCALE GENOMIC DNA]</scope>
    <source>
        <strain evidence="6 8">CFCC 12721</strain>
    </source>
</reference>
<evidence type="ECO:0000313" key="7">
    <source>
        <dbReference type="EMBL" id="ROH83835.1"/>
    </source>
</evidence>
<dbReference type="Gene3D" id="3.40.190.290">
    <property type="match status" value="1"/>
</dbReference>
<dbReference type="InterPro" id="IPR036390">
    <property type="entry name" value="WH_DNA-bd_sf"/>
</dbReference>
<dbReference type="Gene3D" id="1.10.10.10">
    <property type="entry name" value="Winged helix-like DNA-binding domain superfamily/Winged helix DNA-binding domain"/>
    <property type="match status" value="1"/>
</dbReference>
<dbReference type="EMBL" id="LUSW01000035">
    <property type="protein sequence ID" value="RAT31886.1"/>
    <property type="molecule type" value="Genomic_DNA"/>
</dbReference>
<protein>
    <submittedName>
        <fullName evidence="7">LysR family transcriptional regulator</fullName>
    </submittedName>
</protein>
<keyword evidence="8" id="KW-1185">Reference proteome</keyword>
<dbReference type="RefSeq" id="WP_085688767.1">
    <property type="nucleotide sequence ID" value="NZ_CP065534.1"/>
</dbReference>
<evidence type="ECO:0000313" key="6">
    <source>
        <dbReference type="EMBL" id="RAT31886.1"/>
    </source>
</evidence>
<dbReference type="EMBL" id="RJUJ01000002">
    <property type="protein sequence ID" value="ROH83835.1"/>
    <property type="molecule type" value="Genomic_DNA"/>
</dbReference>
<dbReference type="SUPFAM" id="SSF46785">
    <property type="entry name" value="Winged helix' DNA-binding domain"/>
    <property type="match status" value="1"/>
</dbReference>
<evidence type="ECO:0000256" key="1">
    <source>
        <dbReference type="ARBA" id="ARBA00009437"/>
    </source>
</evidence>
<dbReference type="STRING" id="1172565.AU508_13190"/>
<dbReference type="GO" id="GO:0006351">
    <property type="term" value="P:DNA-templated transcription"/>
    <property type="evidence" value="ECO:0007669"/>
    <property type="project" value="TreeGrafter"/>
</dbReference>
<dbReference type="GO" id="GO:0003700">
    <property type="term" value="F:DNA-binding transcription factor activity"/>
    <property type="evidence" value="ECO:0007669"/>
    <property type="project" value="InterPro"/>
</dbReference>
<dbReference type="SUPFAM" id="SSF53850">
    <property type="entry name" value="Periplasmic binding protein-like II"/>
    <property type="match status" value="1"/>
</dbReference>
<evidence type="ECO:0000259" key="5">
    <source>
        <dbReference type="PROSITE" id="PS50931"/>
    </source>
</evidence>
<dbReference type="AlphaFoldDB" id="A0A3N0UTM8"/>
<keyword evidence="3" id="KW-0238">DNA-binding</keyword>
<dbReference type="OrthoDB" id="9110639at2"/>
<gene>
    <name evidence="6" type="ORF">AU492_13795</name>
    <name evidence="7" type="ORF">EC392_02105</name>
</gene>
<dbReference type="Proteomes" id="UP000274511">
    <property type="component" value="Unassembled WGS sequence"/>
</dbReference>
<organism evidence="7 9">
    <name type="scientific">Lonsdalea populi</name>
    <dbReference type="NCBI Taxonomy" id="1172565"/>
    <lineage>
        <taxon>Bacteria</taxon>
        <taxon>Pseudomonadati</taxon>
        <taxon>Pseudomonadota</taxon>
        <taxon>Gammaproteobacteria</taxon>
        <taxon>Enterobacterales</taxon>
        <taxon>Pectobacteriaceae</taxon>
        <taxon>Lonsdalea</taxon>
    </lineage>
</organism>
<dbReference type="Pfam" id="PF03466">
    <property type="entry name" value="LysR_substrate"/>
    <property type="match status" value="1"/>
</dbReference>
<dbReference type="InterPro" id="IPR000847">
    <property type="entry name" value="LysR_HTH_N"/>
</dbReference>
<dbReference type="PANTHER" id="PTHR30537:SF72">
    <property type="entry name" value="LYSR FAMILY TRANSCRIPTIONAL REGULATOR"/>
    <property type="match status" value="1"/>
</dbReference>
<comment type="caution">
    <text evidence="7">The sequence shown here is derived from an EMBL/GenBank/DDBJ whole genome shotgun (WGS) entry which is preliminary data.</text>
</comment>
<dbReference type="PROSITE" id="PS50931">
    <property type="entry name" value="HTH_LYSR"/>
    <property type="match status" value="1"/>
</dbReference>
<dbReference type="GeneID" id="61123168"/>
<evidence type="ECO:0000313" key="8">
    <source>
        <dbReference type="Proteomes" id="UP000250186"/>
    </source>
</evidence>
<name>A0A3N0UTM8_9GAMM</name>
<sequence>MESLKGMTAFVSAAELLSYAGAGRVLGVSSSAIAKSIARLENELGVRLFHRTTRSIGLTEEGMVFYDRCKHILDDICDAQAMISSTRLRSKGRLRVSVPQIFGHNLLMPLLPRFLKEYPEIELDIDFEDRVIDIIGEGIDVAVRSGELRDTRLIGHRLGEQHFVVCGSHYYLEKHGCPQTPSDLLKHSCIHFKYPSNGLLAQWSFSSPNTHLNLPRNLIFNNTDAGLRAAIDGLGLAHLPVYVSEPAIKNKSLQPILTEFMVPLGSLSLIWPSNRYLSPKVRDFVDFVIDAVRSNPSIFEPKFV</sequence>
<keyword evidence="2" id="KW-0805">Transcription regulation</keyword>
<evidence type="ECO:0000313" key="9">
    <source>
        <dbReference type="Proteomes" id="UP000274511"/>
    </source>
</evidence>
<feature type="domain" description="HTH lysR-type" evidence="5">
    <location>
        <begin position="1"/>
        <end position="59"/>
    </location>
</feature>